<dbReference type="Proteomes" id="UP000217676">
    <property type="component" value="Chromosome"/>
</dbReference>
<reference evidence="8 9" key="1">
    <citation type="journal article" date="2016" name="Genome Announc.">
        <title>Complete Genome Sequence of Thiostrepton-Producing Streptomyces laurentii ATCC 31255.</title>
        <authorList>
            <person name="Doi K."/>
            <person name="Fujino Y."/>
            <person name="Nagayoshi Y."/>
            <person name="Ohshima T."/>
            <person name="Ogata S."/>
        </authorList>
    </citation>
    <scope>NUCLEOTIDE SEQUENCE [LARGE SCALE GENOMIC DNA]</scope>
    <source>
        <strain evidence="8 9">ATCC 31255</strain>
    </source>
</reference>
<dbReference type="GO" id="GO:0003677">
    <property type="term" value="F:DNA binding"/>
    <property type="evidence" value="ECO:0007669"/>
    <property type="project" value="UniProtKB-KW"/>
</dbReference>
<evidence type="ECO:0000256" key="3">
    <source>
        <dbReference type="ARBA" id="ARBA00023082"/>
    </source>
</evidence>
<dbReference type="PANTHER" id="PTHR43133">
    <property type="entry name" value="RNA POLYMERASE ECF-TYPE SIGMA FACTO"/>
    <property type="match status" value="1"/>
</dbReference>
<dbReference type="RefSeq" id="WP_359885351.1">
    <property type="nucleotide sequence ID" value="NZ_JBEYHT010000092.1"/>
</dbReference>
<dbReference type="PANTHER" id="PTHR43133:SF8">
    <property type="entry name" value="RNA POLYMERASE SIGMA FACTOR HI_1459-RELATED"/>
    <property type="match status" value="1"/>
</dbReference>
<sequence length="220" mass="25191">MNTVPRPEEPDRRSEDAPPAGGLRDERHFLERLHRIEGIEYKMTPDQEAFYDLYARAHLRYAHTMLGSKQAAKAVVRRCYSHLALNWLVVLKEESPEAYAWKLLKQRVETHLRMSGQSSRMVQTAAFEQAARATLEMMKRQFAVMESALGLYTAIAELPERQFDVIVMHYVLGYPSAKVASIMGIKPDTVRSHRRLARERIAIKLGLSLEPAAADENEKE</sequence>
<keyword evidence="4" id="KW-0238">DNA-binding</keyword>
<keyword evidence="9" id="KW-1185">Reference proteome</keyword>
<evidence type="ECO:0000256" key="5">
    <source>
        <dbReference type="ARBA" id="ARBA00023163"/>
    </source>
</evidence>
<evidence type="ECO:0000259" key="7">
    <source>
        <dbReference type="Pfam" id="PF08281"/>
    </source>
</evidence>
<dbReference type="InterPro" id="IPR013324">
    <property type="entry name" value="RNA_pol_sigma_r3/r4-like"/>
</dbReference>
<organism evidence="8 9">
    <name type="scientific">Streptomyces laurentii</name>
    <dbReference type="NCBI Taxonomy" id="39478"/>
    <lineage>
        <taxon>Bacteria</taxon>
        <taxon>Bacillati</taxon>
        <taxon>Actinomycetota</taxon>
        <taxon>Actinomycetes</taxon>
        <taxon>Kitasatosporales</taxon>
        <taxon>Streptomycetaceae</taxon>
        <taxon>Streptomyces</taxon>
    </lineage>
</organism>
<feature type="domain" description="RNA polymerase sigma factor 70 region 4 type 2" evidence="7">
    <location>
        <begin position="151"/>
        <end position="201"/>
    </location>
</feature>
<evidence type="ECO:0000256" key="6">
    <source>
        <dbReference type="SAM" id="MobiDB-lite"/>
    </source>
</evidence>
<dbReference type="GO" id="GO:0016987">
    <property type="term" value="F:sigma factor activity"/>
    <property type="evidence" value="ECO:0007669"/>
    <property type="project" value="UniProtKB-KW"/>
</dbReference>
<accession>A0A169NTD8</accession>
<dbReference type="KEGG" id="slau:SLA_4444"/>
<dbReference type="InterPro" id="IPR036388">
    <property type="entry name" value="WH-like_DNA-bd_sf"/>
</dbReference>
<dbReference type="SUPFAM" id="SSF88659">
    <property type="entry name" value="Sigma3 and sigma4 domains of RNA polymerase sigma factors"/>
    <property type="match status" value="1"/>
</dbReference>
<dbReference type="InterPro" id="IPR013249">
    <property type="entry name" value="RNA_pol_sigma70_r4_t2"/>
</dbReference>
<dbReference type="AlphaFoldDB" id="A0A169NTD8"/>
<comment type="similarity">
    <text evidence="1">Belongs to the sigma-70 factor family. ECF subfamily.</text>
</comment>
<evidence type="ECO:0000256" key="2">
    <source>
        <dbReference type="ARBA" id="ARBA00023015"/>
    </source>
</evidence>
<evidence type="ECO:0000256" key="4">
    <source>
        <dbReference type="ARBA" id="ARBA00023125"/>
    </source>
</evidence>
<keyword evidence="3" id="KW-0731">Sigma factor</keyword>
<feature type="compositionally biased region" description="Basic and acidic residues" evidence="6">
    <location>
        <begin position="1"/>
        <end position="16"/>
    </location>
</feature>
<dbReference type="InterPro" id="IPR039425">
    <property type="entry name" value="RNA_pol_sigma-70-like"/>
</dbReference>
<evidence type="ECO:0000256" key="1">
    <source>
        <dbReference type="ARBA" id="ARBA00010641"/>
    </source>
</evidence>
<name>A0A169NTD8_STRLU</name>
<dbReference type="GO" id="GO:0006352">
    <property type="term" value="P:DNA-templated transcription initiation"/>
    <property type="evidence" value="ECO:0007669"/>
    <property type="project" value="InterPro"/>
</dbReference>
<protein>
    <submittedName>
        <fullName evidence="8">Sigma-70 family RNA polymerase sigma factor</fullName>
    </submittedName>
</protein>
<keyword evidence="2" id="KW-0805">Transcription regulation</keyword>
<keyword evidence="5" id="KW-0804">Transcription</keyword>
<dbReference type="EMBL" id="AP017424">
    <property type="protein sequence ID" value="BAU85332.1"/>
    <property type="molecule type" value="Genomic_DNA"/>
</dbReference>
<dbReference type="Pfam" id="PF08281">
    <property type="entry name" value="Sigma70_r4_2"/>
    <property type="match status" value="1"/>
</dbReference>
<proteinExistence type="inferred from homology"/>
<feature type="region of interest" description="Disordered" evidence="6">
    <location>
        <begin position="1"/>
        <end position="23"/>
    </location>
</feature>
<evidence type="ECO:0000313" key="8">
    <source>
        <dbReference type="EMBL" id="BAU85332.1"/>
    </source>
</evidence>
<gene>
    <name evidence="8" type="ORF">SLA_4444</name>
</gene>
<evidence type="ECO:0000313" key="9">
    <source>
        <dbReference type="Proteomes" id="UP000217676"/>
    </source>
</evidence>
<dbReference type="Gene3D" id="1.10.10.10">
    <property type="entry name" value="Winged helix-like DNA-binding domain superfamily/Winged helix DNA-binding domain"/>
    <property type="match status" value="1"/>
</dbReference>